<evidence type="ECO:0000313" key="1">
    <source>
        <dbReference type="EMBL" id="MES1919541.1"/>
    </source>
</evidence>
<sequence length="61" mass="7335">MMTQPLISNRNVNLSNAEARKDVSSFIHDRKRSSKNENFLKQFLLNFLYKKNRFTKRNFTP</sequence>
<proteinExistence type="predicted"/>
<protein>
    <submittedName>
        <fullName evidence="1">Uncharacterized protein</fullName>
    </submittedName>
</protein>
<keyword evidence="2" id="KW-1185">Reference proteome</keyword>
<evidence type="ECO:0000313" key="2">
    <source>
        <dbReference type="Proteomes" id="UP001439008"/>
    </source>
</evidence>
<gene>
    <name evidence="1" type="ORF">MHBO_001353</name>
</gene>
<reference evidence="1 2" key="1">
    <citation type="journal article" date="2024" name="BMC Biol.">
        <title>Comparative genomics of Ascetosporea gives new insight into the evolutionary basis for animal parasitism in Rhizaria.</title>
        <authorList>
            <person name="Hiltunen Thoren M."/>
            <person name="Onut-Brannstrom I."/>
            <person name="Alfjorden A."/>
            <person name="Peckova H."/>
            <person name="Swords F."/>
            <person name="Hooper C."/>
            <person name="Holzer A.S."/>
            <person name="Bass D."/>
            <person name="Burki F."/>
        </authorList>
    </citation>
    <scope>NUCLEOTIDE SEQUENCE [LARGE SCALE GENOMIC DNA]</scope>
    <source>
        <strain evidence="1">20-A016</strain>
    </source>
</reference>
<accession>A0ABV2AIN8</accession>
<name>A0ABV2AIN8_9EUKA</name>
<dbReference type="Proteomes" id="UP001439008">
    <property type="component" value="Unassembled WGS sequence"/>
</dbReference>
<comment type="caution">
    <text evidence="1">The sequence shown here is derived from an EMBL/GenBank/DDBJ whole genome shotgun (WGS) entry which is preliminary data.</text>
</comment>
<dbReference type="EMBL" id="JBDODL010000321">
    <property type="protein sequence ID" value="MES1919541.1"/>
    <property type="molecule type" value="Genomic_DNA"/>
</dbReference>
<organism evidence="1 2">
    <name type="scientific">Bonamia ostreae</name>
    <dbReference type="NCBI Taxonomy" id="126728"/>
    <lineage>
        <taxon>Eukaryota</taxon>
        <taxon>Sar</taxon>
        <taxon>Rhizaria</taxon>
        <taxon>Endomyxa</taxon>
        <taxon>Ascetosporea</taxon>
        <taxon>Haplosporida</taxon>
        <taxon>Bonamia</taxon>
    </lineage>
</organism>